<protein>
    <submittedName>
        <fullName evidence="1">Uncharacterized protein</fullName>
    </submittedName>
</protein>
<gene>
    <name evidence="1" type="ORF">CVLEPA_LOCUS20218</name>
</gene>
<comment type="caution">
    <text evidence="1">The sequence shown here is derived from an EMBL/GenBank/DDBJ whole genome shotgun (WGS) entry which is preliminary data.</text>
</comment>
<reference evidence="1 2" key="1">
    <citation type="submission" date="2024-02" db="EMBL/GenBank/DDBJ databases">
        <authorList>
            <person name="Daric V."/>
            <person name="Darras S."/>
        </authorList>
    </citation>
    <scope>NUCLEOTIDE SEQUENCE [LARGE SCALE GENOMIC DNA]</scope>
</reference>
<name>A0ABP0G8Q2_CLALP</name>
<evidence type="ECO:0000313" key="1">
    <source>
        <dbReference type="EMBL" id="CAK8688193.1"/>
    </source>
</evidence>
<keyword evidence="2" id="KW-1185">Reference proteome</keyword>
<evidence type="ECO:0000313" key="2">
    <source>
        <dbReference type="Proteomes" id="UP001642483"/>
    </source>
</evidence>
<accession>A0ABP0G8Q2</accession>
<proteinExistence type="predicted"/>
<sequence length="105" mass="12135">MSSGSIAIEISHQLRKLRLEALHNSDVKTIDPEAERVAVCFRSSAEAVFIIYCWWLLANAVYQKCKAFSKRHDFDVEGTVLSYQQNRHQLIINDKFTTQVIFVFV</sequence>
<organism evidence="1 2">
    <name type="scientific">Clavelina lepadiformis</name>
    <name type="common">Light-bulb sea squirt</name>
    <name type="synonym">Ascidia lepadiformis</name>
    <dbReference type="NCBI Taxonomy" id="159417"/>
    <lineage>
        <taxon>Eukaryota</taxon>
        <taxon>Metazoa</taxon>
        <taxon>Chordata</taxon>
        <taxon>Tunicata</taxon>
        <taxon>Ascidiacea</taxon>
        <taxon>Aplousobranchia</taxon>
        <taxon>Clavelinidae</taxon>
        <taxon>Clavelina</taxon>
    </lineage>
</organism>
<dbReference type="EMBL" id="CAWYQH010000108">
    <property type="protein sequence ID" value="CAK8688193.1"/>
    <property type="molecule type" value="Genomic_DNA"/>
</dbReference>
<dbReference type="Proteomes" id="UP001642483">
    <property type="component" value="Unassembled WGS sequence"/>
</dbReference>